<dbReference type="InterPro" id="IPR000073">
    <property type="entry name" value="AB_hydrolase_1"/>
</dbReference>
<sequence length="262" mass="27841">MAPATRAADVNGITVRYTDEGTGPPLVLVHGHPFDRTMWAPQIGAFAPTHRVIAPDLRGYGQSEVVPGVTSLSVFAEDLAGLLDHLGVERAVFGGLSMGGQIVMECYRLFPERVTGLLLADTFPAAETPDGVRSRNALADRLLAEGLRGYADEVRDKMVAPYNTEVSALVHRMMAAAPASGAAAALRGRAQRPDYRELLTRVRVPTLVVVGRDDAFTPVADAEAMHAAIPGSALAVVEGAAHLPNLERPDAFNAALRRYLAA</sequence>
<protein>
    <submittedName>
        <fullName evidence="3">Alpha/beta hydrolase</fullName>
    </submittedName>
</protein>
<dbReference type="Proteomes" id="UP000599437">
    <property type="component" value="Unassembled WGS sequence"/>
</dbReference>
<dbReference type="EMBL" id="BMVO01000016">
    <property type="protein sequence ID" value="GHB16166.1"/>
    <property type="molecule type" value="Genomic_DNA"/>
</dbReference>
<accession>A0ABQ3DUS7</accession>
<reference evidence="4" key="1">
    <citation type="journal article" date="2019" name="Int. J. Syst. Evol. Microbiol.">
        <title>The Global Catalogue of Microorganisms (GCM) 10K type strain sequencing project: providing services to taxonomists for standard genome sequencing and annotation.</title>
        <authorList>
            <consortium name="The Broad Institute Genomics Platform"/>
            <consortium name="The Broad Institute Genome Sequencing Center for Infectious Disease"/>
            <person name="Wu L."/>
            <person name="Ma J."/>
        </authorList>
    </citation>
    <scope>NUCLEOTIDE SEQUENCE [LARGE SCALE GENOMIC DNA]</scope>
    <source>
        <strain evidence="4">JCM 4737</strain>
    </source>
</reference>
<dbReference type="GO" id="GO:0016787">
    <property type="term" value="F:hydrolase activity"/>
    <property type="evidence" value="ECO:0007669"/>
    <property type="project" value="UniProtKB-KW"/>
</dbReference>
<evidence type="ECO:0000313" key="3">
    <source>
        <dbReference type="EMBL" id="GHB16166.1"/>
    </source>
</evidence>
<dbReference type="Gene3D" id="3.40.50.1820">
    <property type="entry name" value="alpha/beta hydrolase"/>
    <property type="match status" value="1"/>
</dbReference>
<name>A0ABQ3DUS7_9ACTN</name>
<dbReference type="InterPro" id="IPR029058">
    <property type="entry name" value="AB_hydrolase_fold"/>
</dbReference>
<proteinExistence type="predicted"/>
<comment type="caution">
    <text evidence="3">The sequence shown here is derived from an EMBL/GenBank/DDBJ whole genome shotgun (WGS) entry which is preliminary data.</text>
</comment>
<dbReference type="PANTHER" id="PTHR43798:SF31">
    <property type="entry name" value="AB HYDROLASE SUPERFAMILY PROTEIN YCLE"/>
    <property type="match status" value="1"/>
</dbReference>
<evidence type="ECO:0000256" key="1">
    <source>
        <dbReference type="ARBA" id="ARBA00022801"/>
    </source>
</evidence>
<dbReference type="PANTHER" id="PTHR43798">
    <property type="entry name" value="MONOACYLGLYCEROL LIPASE"/>
    <property type="match status" value="1"/>
</dbReference>
<evidence type="ECO:0000259" key="2">
    <source>
        <dbReference type="Pfam" id="PF00561"/>
    </source>
</evidence>
<dbReference type="InterPro" id="IPR050266">
    <property type="entry name" value="AB_hydrolase_sf"/>
</dbReference>
<evidence type="ECO:0000313" key="4">
    <source>
        <dbReference type="Proteomes" id="UP000599437"/>
    </source>
</evidence>
<keyword evidence="1 3" id="KW-0378">Hydrolase</keyword>
<dbReference type="SUPFAM" id="SSF53474">
    <property type="entry name" value="alpha/beta-Hydrolases"/>
    <property type="match status" value="1"/>
</dbReference>
<keyword evidence="4" id="KW-1185">Reference proteome</keyword>
<gene>
    <name evidence="3" type="ORF">GCM10010346_44890</name>
</gene>
<dbReference type="RefSeq" id="WP_138899478.1">
    <property type="nucleotide sequence ID" value="NZ_BMVO01000016.1"/>
</dbReference>
<feature type="domain" description="AB hydrolase-1" evidence="2">
    <location>
        <begin position="24"/>
        <end position="249"/>
    </location>
</feature>
<dbReference type="Pfam" id="PF00561">
    <property type="entry name" value="Abhydrolase_1"/>
    <property type="match status" value="1"/>
</dbReference>
<organism evidence="3 4">
    <name type="scientific">Streptomyces chryseus</name>
    <dbReference type="NCBI Taxonomy" id="68186"/>
    <lineage>
        <taxon>Bacteria</taxon>
        <taxon>Bacillati</taxon>
        <taxon>Actinomycetota</taxon>
        <taxon>Actinomycetes</taxon>
        <taxon>Kitasatosporales</taxon>
        <taxon>Streptomycetaceae</taxon>
        <taxon>Streptomyces</taxon>
    </lineage>
</organism>
<dbReference type="PRINTS" id="PR00111">
    <property type="entry name" value="ABHYDROLASE"/>
</dbReference>